<accession>A0AAD8PRN3</accession>
<gene>
    <name evidence="2" type="ORF">LY79DRAFT_592919</name>
</gene>
<keyword evidence="1" id="KW-0732">Signal</keyword>
<dbReference type="Proteomes" id="UP001230504">
    <property type="component" value="Unassembled WGS sequence"/>
</dbReference>
<feature type="chain" id="PRO_5042182697" description="Secreted protein" evidence="1">
    <location>
        <begin position="25"/>
        <end position="155"/>
    </location>
</feature>
<dbReference type="AlphaFoldDB" id="A0AAD8PRN3"/>
<evidence type="ECO:0000313" key="3">
    <source>
        <dbReference type="Proteomes" id="UP001230504"/>
    </source>
</evidence>
<sequence>MDGKKLVTLFFFLFFLSPCPRDHSHVSGQAEKWEEAPPPHIIKRTKSGARGRRRTKCGRSLLLCGTPADGERLWVMGWFWPRSIGRVPPLRDGGDLCLGRVDRCVRGQETFLWTSATTMGGGWRTSRRAWPSLFFPGRRVIPSVQGRSRGVAYWY</sequence>
<dbReference type="EMBL" id="JAHLJV010000067">
    <property type="protein sequence ID" value="KAK1579401.1"/>
    <property type="molecule type" value="Genomic_DNA"/>
</dbReference>
<evidence type="ECO:0000256" key="1">
    <source>
        <dbReference type="SAM" id="SignalP"/>
    </source>
</evidence>
<dbReference type="GeneID" id="85445727"/>
<comment type="caution">
    <text evidence="2">The sequence shown here is derived from an EMBL/GenBank/DDBJ whole genome shotgun (WGS) entry which is preliminary data.</text>
</comment>
<organism evidence="2 3">
    <name type="scientific">Colletotrichum navitas</name>
    <dbReference type="NCBI Taxonomy" id="681940"/>
    <lineage>
        <taxon>Eukaryota</taxon>
        <taxon>Fungi</taxon>
        <taxon>Dikarya</taxon>
        <taxon>Ascomycota</taxon>
        <taxon>Pezizomycotina</taxon>
        <taxon>Sordariomycetes</taxon>
        <taxon>Hypocreomycetidae</taxon>
        <taxon>Glomerellales</taxon>
        <taxon>Glomerellaceae</taxon>
        <taxon>Colletotrichum</taxon>
        <taxon>Colletotrichum graminicola species complex</taxon>
    </lineage>
</organism>
<feature type="signal peptide" evidence="1">
    <location>
        <begin position="1"/>
        <end position="24"/>
    </location>
</feature>
<proteinExistence type="predicted"/>
<reference evidence="2" key="1">
    <citation type="submission" date="2021-06" db="EMBL/GenBank/DDBJ databases">
        <title>Comparative genomics, transcriptomics and evolutionary studies reveal genomic signatures of adaptation to plant cell wall in hemibiotrophic fungi.</title>
        <authorList>
            <consortium name="DOE Joint Genome Institute"/>
            <person name="Baroncelli R."/>
            <person name="Diaz J.F."/>
            <person name="Benocci T."/>
            <person name="Peng M."/>
            <person name="Battaglia E."/>
            <person name="Haridas S."/>
            <person name="Andreopoulos W."/>
            <person name="Labutti K."/>
            <person name="Pangilinan J."/>
            <person name="Floch G.L."/>
            <person name="Makela M.R."/>
            <person name="Henrissat B."/>
            <person name="Grigoriev I.V."/>
            <person name="Crouch J.A."/>
            <person name="De Vries R.P."/>
            <person name="Sukno S.A."/>
            <person name="Thon M.R."/>
        </authorList>
    </citation>
    <scope>NUCLEOTIDE SEQUENCE</scope>
    <source>
        <strain evidence="2">CBS 125086</strain>
    </source>
</reference>
<evidence type="ECO:0000313" key="2">
    <source>
        <dbReference type="EMBL" id="KAK1579401.1"/>
    </source>
</evidence>
<keyword evidence="3" id="KW-1185">Reference proteome</keyword>
<protein>
    <recommendedName>
        <fullName evidence="4">Secreted protein</fullName>
    </recommendedName>
</protein>
<dbReference type="RefSeq" id="XP_060410536.1">
    <property type="nucleotide sequence ID" value="XM_060561487.1"/>
</dbReference>
<evidence type="ECO:0008006" key="4">
    <source>
        <dbReference type="Google" id="ProtNLM"/>
    </source>
</evidence>
<name>A0AAD8PRN3_9PEZI</name>